<dbReference type="AlphaFoldDB" id="A0A1K2IEN3"/>
<evidence type="ECO:0000256" key="1">
    <source>
        <dbReference type="SAM" id="MobiDB-lite"/>
    </source>
</evidence>
<organism evidence="2 3">
    <name type="scientific">Flaviramulus basaltis</name>
    <dbReference type="NCBI Taxonomy" id="369401"/>
    <lineage>
        <taxon>Bacteria</taxon>
        <taxon>Pseudomonadati</taxon>
        <taxon>Bacteroidota</taxon>
        <taxon>Flavobacteriia</taxon>
        <taxon>Flavobacteriales</taxon>
        <taxon>Flavobacteriaceae</taxon>
        <taxon>Flaviramulus</taxon>
    </lineage>
</organism>
<proteinExistence type="predicted"/>
<feature type="region of interest" description="Disordered" evidence="1">
    <location>
        <begin position="168"/>
        <end position="201"/>
    </location>
</feature>
<sequence>MKKQSISLYITITIIFLISNLLTAQEFKGIATYQTKTTLKLDNFGGRQLSEQQKKQMMERMKSSLEKTYTLTFTQSESMYKEDEKLEVATGGRGRGFMFGGGGSSGPVYKNIKEKQLTQEEEFLGKQFLIQDSLKPIQWKMGSESKQIGQYLCFKATASKPVEGFDWQRNRLGSDDENKDAEKATDSTSANKEVEEKEETPREIEIVAWYTPQLAVSQGPAEYWGLPGLILELSADNTTMLCTKIIINPREVEEIKPLSKGKVVTKEEYNEIMTTKMKEMREMYRQRRNN</sequence>
<feature type="compositionally biased region" description="Basic and acidic residues" evidence="1">
    <location>
        <begin position="168"/>
        <end position="185"/>
    </location>
</feature>
<feature type="compositionally biased region" description="Basic and acidic residues" evidence="1">
    <location>
        <begin position="192"/>
        <end position="201"/>
    </location>
</feature>
<dbReference type="EMBL" id="FPKV01000001">
    <property type="protein sequence ID" value="SFZ90900.1"/>
    <property type="molecule type" value="Genomic_DNA"/>
</dbReference>
<evidence type="ECO:0000313" key="2">
    <source>
        <dbReference type="EMBL" id="SFZ90900.1"/>
    </source>
</evidence>
<keyword evidence="3" id="KW-1185">Reference proteome</keyword>
<dbReference type="NCBIfam" id="TIGR01200">
    <property type="entry name" value="GLPGLI"/>
    <property type="match status" value="1"/>
</dbReference>
<protein>
    <submittedName>
        <fullName evidence="2">GLPGLI family protein</fullName>
    </submittedName>
</protein>
<accession>A0A1K2IEN3</accession>
<dbReference type="InterPro" id="IPR005901">
    <property type="entry name" value="GLPGLI"/>
</dbReference>
<dbReference type="Proteomes" id="UP000182544">
    <property type="component" value="Unassembled WGS sequence"/>
</dbReference>
<dbReference type="STRING" id="369401.SAMN05428642_1011223"/>
<gene>
    <name evidence="2" type="ORF">SAMN05428642_1011223</name>
</gene>
<evidence type="ECO:0000313" key="3">
    <source>
        <dbReference type="Proteomes" id="UP000182544"/>
    </source>
</evidence>
<dbReference type="OrthoDB" id="1068986at2"/>
<reference evidence="2 3" key="1">
    <citation type="submission" date="2016-10" db="EMBL/GenBank/DDBJ databases">
        <authorList>
            <person name="de Groot N.N."/>
        </authorList>
    </citation>
    <scope>NUCLEOTIDE SEQUENCE [LARGE SCALE GENOMIC DNA]</scope>
    <source>
        <strain evidence="2 3">DSM 18180</strain>
    </source>
</reference>
<dbReference type="RefSeq" id="WP_072400819.1">
    <property type="nucleotide sequence ID" value="NZ_FPKV01000001.1"/>
</dbReference>
<name>A0A1K2IEN3_9FLAO</name>
<dbReference type="Pfam" id="PF09697">
    <property type="entry name" value="Porph_ging"/>
    <property type="match status" value="1"/>
</dbReference>